<name>A0A8J6XYN9_9BACT</name>
<dbReference type="Pfam" id="PF06293">
    <property type="entry name" value="Kdo"/>
    <property type="match status" value="1"/>
</dbReference>
<proteinExistence type="predicted"/>
<gene>
    <name evidence="2" type="ORF">IFK94_14390</name>
</gene>
<evidence type="ECO:0000313" key="2">
    <source>
        <dbReference type="EMBL" id="MBD3869306.1"/>
    </source>
</evidence>
<sequence>MSSRIPVPDGCGAIEGEGLTLIAPEEELAELEQAGLHRLRSWSATAGTGHVGPGRGAVTRFELPSGRRLILKQLRRGGMAARFRNNRFRGSSRLLANLTLPVELARRGVITPEPACLLLQEGPPGKFQGWLATRELDNAMDAMTWLGHAGPTGPGLLDSVVRFVRTLHDAGLQHRDLNLGNLMVKQGEAVGEAVAVLDLDGARLHGGGLPFRLRLISLWRLERSMVKRFGGNGPLGTDYRRSWAAAYSAGDDALARRILRWWPAGRILLAVHRAGW</sequence>
<dbReference type="EMBL" id="JACXWD010000074">
    <property type="protein sequence ID" value="MBD3869306.1"/>
    <property type="molecule type" value="Genomic_DNA"/>
</dbReference>
<accession>A0A8J6XYN9</accession>
<dbReference type="InterPro" id="IPR000719">
    <property type="entry name" value="Prot_kinase_dom"/>
</dbReference>
<protein>
    <recommendedName>
        <fullName evidence="1">Protein kinase domain-containing protein</fullName>
    </recommendedName>
</protein>
<comment type="caution">
    <text evidence="2">The sequence shown here is derived from an EMBL/GenBank/DDBJ whole genome shotgun (WGS) entry which is preliminary data.</text>
</comment>
<dbReference type="InterPro" id="IPR011009">
    <property type="entry name" value="Kinase-like_dom_sf"/>
</dbReference>
<reference evidence="2 3" key="1">
    <citation type="submission" date="2020-08" db="EMBL/GenBank/DDBJ databases">
        <title>Acidobacteriota in marine sediments use diverse sulfur dissimilation pathways.</title>
        <authorList>
            <person name="Wasmund K."/>
        </authorList>
    </citation>
    <scope>NUCLEOTIDE SEQUENCE [LARGE SCALE GENOMIC DNA]</scope>
    <source>
        <strain evidence="2">MAG AM4</strain>
    </source>
</reference>
<evidence type="ECO:0000313" key="3">
    <source>
        <dbReference type="Proteomes" id="UP000648239"/>
    </source>
</evidence>
<dbReference type="SUPFAM" id="SSF56112">
    <property type="entry name" value="Protein kinase-like (PK-like)"/>
    <property type="match status" value="1"/>
</dbReference>
<dbReference type="AlphaFoldDB" id="A0A8J6XYN9"/>
<feature type="domain" description="Protein kinase" evidence="1">
    <location>
        <begin position="40"/>
        <end position="276"/>
    </location>
</feature>
<dbReference type="GO" id="GO:0004672">
    <property type="term" value="F:protein kinase activity"/>
    <property type="evidence" value="ECO:0007669"/>
    <property type="project" value="InterPro"/>
</dbReference>
<organism evidence="2 3">
    <name type="scientific">Candidatus Polarisedimenticola svalbardensis</name>
    <dbReference type="NCBI Taxonomy" id="2886004"/>
    <lineage>
        <taxon>Bacteria</taxon>
        <taxon>Pseudomonadati</taxon>
        <taxon>Acidobacteriota</taxon>
        <taxon>Candidatus Polarisedimenticolia</taxon>
        <taxon>Candidatus Polarisedimenticolales</taxon>
        <taxon>Candidatus Polarisedimenticolaceae</taxon>
        <taxon>Candidatus Polarisedimenticola</taxon>
    </lineage>
</organism>
<dbReference type="Proteomes" id="UP000648239">
    <property type="component" value="Unassembled WGS sequence"/>
</dbReference>
<evidence type="ECO:0000259" key="1">
    <source>
        <dbReference type="PROSITE" id="PS50011"/>
    </source>
</evidence>
<dbReference type="GO" id="GO:0005524">
    <property type="term" value="F:ATP binding"/>
    <property type="evidence" value="ECO:0007669"/>
    <property type="project" value="InterPro"/>
</dbReference>
<dbReference type="PROSITE" id="PS50011">
    <property type="entry name" value="PROTEIN_KINASE_DOM"/>
    <property type="match status" value="1"/>
</dbReference>